<dbReference type="AlphaFoldDB" id="D1AKG6"/>
<evidence type="ECO:0000313" key="3">
    <source>
        <dbReference type="Proteomes" id="UP000000845"/>
    </source>
</evidence>
<reference evidence="2 3" key="2">
    <citation type="journal article" date="2010" name="Stand. Genomic Sci.">
        <title>Complete genome sequence of Sebaldella termitidis type strain (NCTC 11300).</title>
        <authorList>
            <person name="Harmon-Smith M."/>
            <person name="Celia L."/>
            <person name="Chertkov O."/>
            <person name="Lapidus A."/>
            <person name="Copeland A."/>
            <person name="Glavina Del Rio T."/>
            <person name="Nolan M."/>
            <person name="Lucas S."/>
            <person name="Tice H."/>
            <person name="Cheng J.F."/>
            <person name="Han C."/>
            <person name="Detter J.C."/>
            <person name="Bruce D."/>
            <person name="Goodwin L."/>
            <person name="Pitluck S."/>
            <person name="Pati A."/>
            <person name="Liolios K."/>
            <person name="Ivanova N."/>
            <person name="Mavromatis K."/>
            <person name="Mikhailova N."/>
            <person name="Chen A."/>
            <person name="Palaniappan K."/>
            <person name="Land M."/>
            <person name="Hauser L."/>
            <person name="Chang Y.J."/>
            <person name="Jeffries C.D."/>
            <person name="Brettin T."/>
            <person name="Goker M."/>
            <person name="Beck B."/>
            <person name="Bristow J."/>
            <person name="Eisen J.A."/>
            <person name="Markowitz V."/>
            <person name="Hugenholtz P."/>
            <person name="Kyrpides N.C."/>
            <person name="Klenk H.P."/>
            <person name="Chen F."/>
        </authorList>
    </citation>
    <scope>NUCLEOTIDE SEQUENCE [LARGE SCALE GENOMIC DNA]</scope>
    <source>
        <strain evidence="3">ATCC 33386 / NCTC 11300</strain>
    </source>
</reference>
<dbReference type="SUPFAM" id="SSF54593">
    <property type="entry name" value="Glyoxalase/Bleomycin resistance protein/Dihydroxybiphenyl dioxygenase"/>
    <property type="match status" value="1"/>
</dbReference>
<name>D1AKG6_SEBTE</name>
<dbReference type="PANTHER" id="PTHR35006">
    <property type="entry name" value="GLYOXALASE FAMILY PROTEIN (AFU_ORTHOLOGUE AFUA_5G14830)"/>
    <property type="match status" value="1"/>
</dbReference>
<dbReference type="Pfam" id="PF00903">
    <property type="entry name" value="Glyoxalase"/>
    <property type="match status" value="1"/>
</dbReference>
<dbReference type="Proteomes" id="UP000000845">
    <property type="component" value="Chromosome"/>
</dbReference>
<dbReference type="eggNOG" id="COG0346">
    <property type="taxonomic scope" value="Bacteria"/>
</dbReference>
<accession>D1AKG6</accession>
<dbReference type="Gene3D" id="3.10.180.10">
    <property type="entry name" value="2,3-Dihydroxybiphenyl 1,2-Dioxygenase, domain 1"/>
    <property type="match status" value="1"/>
</dbReference>
<evidence type="ECO:0000259" key="1">
    <source>
        <dbReference type="PROSITE" id="PS51819"/>
    </source>
</evidence>
<dbReference type="HOGENOM" id="CLU_046006_6_2_0"/>
<dbReference type="InterPro" id="IPR004360">
    <property type="entry name" value="Glyas_Fos-R_dOase_dom"/>
</dbReference>
<proteinExistence type="predicted"/>
<protein>
    <submittedName>
        <fullName evidence="2">Glyoxalase/bleomycin resistance protein/dioxygenase</fullName>
    </submittedName>
</protein>
<keyword evidence="3" id="KW-1185">Reference proteome</keyword>
<reference evidence="3" key="1">
    <citation type="submission" date="2009-09" db="EMBL/GenBank/DDBJ databases">
        <title>The complete chromosome of Sebaldella termitidis ATCC 33386.</title>
        <authorList>
            <consortium name="US DOE Joint Genome Institute (JGI-PGF)"/>
            <person name="Lucas S."/>
            <person name="Copeland A."/>
            <person name="Lapidus A."/>
            <person name="Glavina del Rio T."/>
            <person name="Dalin E."/>
            <person name="Tice H."/>
            <person name="Bruce D."/>
            <person name="Goodwin L."/>
            <person name="Pitluck S."/>
            <person name="Kyrpides N."/>
            <person name="Mavromatis K."/>
            <person name="Ivanova N."/>
            <person name="Mikhailova N."/>
            <person name="Sims D."/>
            <person name="Meincke L."/>
            <person name="Brettin T."/>
            <person name="Detter J.C."/>
            <person name="Han C."/>
            <person name="Larimer F."/>
            <person name="Land M."/>
            <person name="Hauser L."/>
            <person name="Markowitz V."/>
            <person name="Cheng J.F."/>
            <person name="Hugenholtz P."/>
            <person name="Woyke T."/>
            <person name="Wu D."/>
            <person name="Eisen J.A."/>
        </authorList>
    </citation>
    <scope>NUCLEOTIDE SEQUENCE [LARGE SCALE GENOMIC DNA]</scope>
    <source>
        <strain evidence="3">ATCC 33386 / NCTC 11300</strain>
    </source>
</reference>
<organism evidence="2 3">
    <name type="scientific">Sebaldella termitidis (strain ATCC 33386 / NCTC 11300)</name>
    <dbReference type="NCBI Taxonomy" id="526218"/>
    <lineage>
        <taxon>Bacteria</taxon>
        <taxon>Fusobacteriati</taxon>
        <taxon>Fusobacteriota</taxon>
        <taxon>Fusobacteriia</taxon>
        <taxon>Fusobacteriales</taxon>
        <taxon>Leptotrichiaceae</taxon>
        <taxon>Sebaldella</taxon>
    </lineage>
</organism>
<dbReference type="PANTHER" id="PTHR35006:SF2">
    <property type="entry name" value="GLYOXALASE FAMILY PROTEIN (AFU_ORTHOLOGUE AFUA_5G14830)"/>
    <property type="match status" value="1"/>
</dbReference>
<evidence type="ECO:0000313" key="2">
    <source>
        <dbReference type="EMBL" id="ACZ09082.1"/>
    </source>
</evidence>
<dbReference type="KEGG" id="str:Sterm_2228"/>
<feature type="domain" description="VOC" evidence="1">
    <location>
        <begin position="3"/>
        <end position="138"/>
    </location>
</feature>
<dbReference type="RefSeq" id="WP_012861676.1">
    <property type="nucleotide sequence ID" value="NC_013517.1"/>
</dbReference>
<gene>
    <name evidence="2" type="ordered locus">Sterm_2228</name>
</gene>
<dbReference type="STRING" id="526218.Sterm_2228"/>
<dbReference type="InterPro" id="IPR029068">
    <property type="entry name" value="Glyas_Bleomycin-R_OHBP_Dase"/>
</dbReference>
<dbReference type="InterPro" id="IPR037523">
    <property type="entry name" value="VOC_core"/>
</dbReference>
<dbReference type="PROSITE" id="PS51819">
    <property type="entry name" value="VOC"/>
    <property type="match status" value="1"/>
</dbReference>
<sequence length="140" mass="16234">MLSIDHIQVTVKDMSIAEPFYDKLMPILGFDLEKKVSAVIEEHDLYVVEYLSPQYDFGICSPRTAFTDNTIHRRKPGALHHLAFRAKSRTEVDELYLKIKDIGAEIVHAPRIFPEHGENYYALFFKDPEGIKYEIVYNSI</sequence>
<dbReference type="EMBL" id="CP001739">
    <property type="protein sequence ID" value="ACZ09082.1"/>
    <property type="molecule type" value="Genomic_DNA"/>
</dbReference>